<comment type="caution">
    <text evidence="1">The sequence shown here is derived from an EMBL/GenBank/DDBJ whole genome shotgun (WGS) entry which is preliminary data.</text>
</comment>
<dbReference type="EMBL" id="JBIMZQ010000078">
    <property type="protein sequence ID" value="KAL3656561.1"/>
    <property type="molecule type" value="Genomic_DNA"/>
</dbReference>
<keyword evidence="2" id="KW-1185">Reference proteome</keyword>
<evidence type="ECO:0000313" key="1">
    <source>
        <dbReference type="EMBL" id="KAL3656561.1"/>
    </source>
</evidence>
<protein>
    <submittedName>
        <fullName evidence="1">Uncharacterized protein</fullName>
    </submittedName>
</protein>
<reference evidence="1 2" key="1">
    <citation type="submission" date="2024-09" db="EMBL/GenBank/DDBJ databases">
        <title>Genome sequencing and assembly of Phytophthora oleae, isolate VK10A, causative agent of rot of olive drupes.</title>
        <authorList>
            <person name="Conti Taguali S."/>
            <person name="Riolo M."/>
            <person name="La Spada F."/>
            <person name="Cacciola S.O."/>
            <person name="Dionisio G."/>
        </authorList>
    </citation>
    <scope>NUCLEOTIDE SEQUENCE [LARGE SCALE GENOMIC DNA]</scope>
    <source>
        <strain evidence="1 2">VK10A</strain>
    </source>
</reference>
<proteinExistence type="predicted"/>
<organism evidence="1 2">
    <name type="scientific">Phytophthora oleae</name>
    <dbReference type="NCBI Taxonomy" id="2107226"/>
    <lineage>
        <taxon>Eukaryota</taxon>
        <taxon>Sar</taxon>
        <taxon>Stramenopiles</taxon>
        <taxon>Oomycota</taxon>
        <taxon>Peronosporomycetes</taxon>
        <taxon>Peronosporales</taxon>
        <taxon>Peronosporaceae</taxon>
        <taxon>Phytophthora</taxon>
    </lineage>
</organism>
<evidence type="ECO:0000313" key="2">
    <source>
        <dbReference type="Proteomes" id="UP001632037"/>
    </source>
</evidence>
<sequence>MKISCDKVSKNVFAAICSTVQSNLTSIAFDIDDSVGSETWPWLVYAVCSDRSVQTSLTIQGATLTAYDVSTVADTLRYNYSQAGMELLPITHTVSEFGFVDILEGTAVWPIDFEEGEGAALVMSSFQRCRAWFMGDYLVEVLVPEFGRCRTRIGDGVSEISRDLDDQNTRVSNELSKLRLHFTSIDSGLSVVHLLELIGKNLRSLDLSIPDHSNDIILDLSVLAAVCPKLELLEIRHFGVVVTVHNEALHLWPIKALTIEDKGR</sequence>
<dbReference type="Proteomes" id="UP001632037">
    <property type="component" value="Unassembled WGS sequence"/>
</dbReference>
<gene>
    <name evidence="1" type="ORF">V7S43_018560</name>
</gene>
<dbReference type="AlphaFoldDB" id="A0ABD3ETH7"/>
<name>A0ABD3ETH7_9STRA</name>
<accession>A0ABD3ETH7</accession>